<evidence type="ECO:0000313" key="3">
    <source>
        <dbReference type="EMBL" id="GFR75820.1"/>
    </source>
</evidence>
<feature type="signal peptide" evidence="2">
    <location>
        <begin position="1"/>
        <end position="16"/>
    </location>
</feature>
<keyword evidence="4" id="KW-1185">Reference proteome</keyword>
<name>A0AAV4FT11_9GAST</name>
<evidence type="ECO:0000256" key="1">
    <source>
        <dbReference type="SAM" id="Phobius"/>
    </source>
</evidence>
<evidence type="ECO:0000313" key="4">
    <source>
        <dbReference type="Proteomes" id="UP000762676"/>
    </source>
</evidence>
<accession>A0AAV4FT11</accession>
<keyword evidence="2" id="KW-0732">Signal</keyword>
<feature type="transmembrane region" description="Helical" evidence="1">
    <location>
        <begin position="66"/>
        <end position="87"/>
    </location>
</feature>
<reference evidence="3 4" key="1">
    <citation type="journal article" date="2021" name="Elife">
        <title>Chloroplast acquisition without the gene transfer in kleptoplastic sea slugs, Plakobranchus ocellatus.</title>
        <authorList>
            <person name="Maeda T."/>
            <person name="Takahashi S."/>
            <person name="Yoshida T."/>
            <person name="Shimamura S."/>
            <person name="Takaki Y."/>
            <person name="Nagai Y."/>
            <person name="Toyoda A."/>
            <person name="Suzuki Y."/>
            <person name="Arimoto A."/>
            <person name="Ishii H."/>
            <person name="Satoh N."/>
            <person name="Nishiyama T."/>
            <person name="Hasebe M."/>
            <person name="Maruyama T."/>
            <person name="Minagawa J."/>
            <person name="Obokata J."/>
            <person name="Shigenobu S."/>
        </authorList>
    </citation>
    <scope>NUCLEOTIDE SEQUENCE [LARGE SCALE GENOMIC DNA]</scope>
</reference>
<dbReference type="Proteomes" id="UP000762676">
    <property type="component" value="Unassembled WGS sequence"/>
</dbReference>
<organism evidence="3 4">
    <name type="scientific">Elysia marginata</name>
    <dbReference type="NCBI Taxonomy" id="1093978"/>
    <lineage>
        <taxon>Eukaryota</taxon>
        <taxon>Metazoa</taxon>
        <taxon>Spiralia</taxon>
        <taxon>Lophotrochozoa</taxon>
        <taxon>Mollusca</taxon>
        <taxon>Gastropoda</taxon>
        <taxon>Heterobranchia</taxon>
        <taxon>Euthyneura</taxon>
        <taxon>Panpulmonata</taxon>
        <taxon>Sacoglossa</taxon>
        <taxon>Placobranchoidea</taxon>
        <taxon>Plakobranchidae</taxon>
        <taxon>Elysia</taxon>
    </lineage>
</organism>
<gene>
    <name evidence="3" type="ORF">ElyMa_003930900</name>
</gene>
<dbReference type="AlphaFoldDB" id="A0AAV4FT11"/>
<keyword evidence="1" id="KW-0812">Transmembrane</keyword>
<protein>
    <submittedName>
        <fullName evidence="3">Uncharacterized protein</fullName>
    </submittedName>
</protein>
<feature type="transmembrane region" description="Helical" evidence="1">
    <location>
        <begin position="93"/>
        <end position="117"/>
    </location>
</feature>
<evidence type="ECO:0000256" key="2">
    <source>
        <dbReference type="SAM" id="SignalP"/>
    </source>
</evidence>
<keyword evidence="1" id="KW-0472">Membrane</keyword>
<comment type="caution">
    <text evidence="3">The sequence shown here is derived from an EMBL/GenBank/DDBJ whole genome shotgun (WGS) entry which is preliminary data.</text>
</comment>
<feature type="chain" id="PRO_5043763916" evidence="2">
    <location>
        <begin position="17"/>
        <end position="118"/>
    </location>
</feature>
<dbReference type="EMBL" id="BMAT01007981">
    <property type="protein sequence ID" value="GFR75820.1"/>
    <property type="molecule type" value="Genomic_DNA"/>
</dbReference>
<sequence>MIEKSTVLLLLSYCGGWLESLMFPKPHDDACTGAGELLNWRRKFNEHRFGLKNNESERTMKFDNIYLHRLVVVAAVETVVAAASVVVVVEVVIVVVVVVVVVVVAVVVMVVVVVVIVV</sequence>
<keyword evidence="1" id="KW-1133">Transmembrane helix</keyword>
<proteinExistence type="predicted"/>